<keyword evidence="4 7" id="KW-1133">Transmembrane helix</keyword>
<dbReference type="Pfam" id="PF12704">
    <property type="entry name" value="MacB_PCD"/>
    <property type="match status" value="1"/>
</dbReference>
<gene>
    <name evidence="10" type="ORF">DFO77_11853</name>
</gene>
<name>A0A2T0XS42_9BACT</name>
<sequence>MFDLDRWQEILNAIKQNKFRSILTAFGVFWAIFMLVVMTGAGNGLINGVTSGFQDFATNSAFMWSNRTTIAYQGYDRGRWWSINNDDIEAIRNEIDGIDVISPRLQGWNLREGQNVVRDEKAAAFNVMGDYPQYRKIDPCTMPWGRYINEEDIKLKRKVCIIGENVYDVMFDEGEDPVGQYLRVNGVYFMVVGVFRSNNPNINIGSNKKETIYLPFTTMQQTFNYGDEVHFFGFTAKPGVNVQGIVDEIEPLVKKHHKIAPEDDEAIGGFNVQSELQTMEYTFLGINILIWVVGIGTLIAGAVGVSNIMLVIVKERTREIGVQRAIGARPAVVIGQILTESVFLTTVAGFLGLAFGTLILHLTNIALTAAAANAPEDEMTFFANPEVGLPLAISALALLILVGLFAGLIPAMKAVRIKPIDALRHE</sequence>
<comment type="similarity">
    <text evidence="6">Belongs to the ABC-4 integral membrane protein family.</text>
</comment>
<dbReference type="PANTHER" id="PTHR30572">
    <property type="entry name" value="MEMBRANE COMPONENT OF TRANSPORTER-RELATED"/>
    <property type="match status" value="1"/>
</dbReference>
<dbReference type="PANTHER" id="PTHR30572:SF4">
    <property type="entry name" value="ABC TRANSPORTER PERMEASE YTRF"/>
    <property type="match status" value="1"/>
</dbReference>
<evidence type="ECO:0000256" key="3">
    <source>
        <dbReference type="ARBA" id="ARBA00022692"/>
    </source>
</evidence>
<feature type="transmembrane region" description="Helical" evidence="7">
    <location>
        <begin position="288"/>
        <end position="313"/>
    </location>
</feature>
<evidence type="ECO:0000256" key="2">
    <source>
        <dbReference type="ARBA" id="ARBA00022475"/>
    </source>
</evidence>
<dbReference type="STRING" id="1168289.GCA_000259075_00618"/>
<evidence type="ECO:0000313" key="11">
    <source>
        <dbReference type="Proteomes" id="UP000252733"/>
    </source>
</evidence>
<evidence type="ECO:0000256" key="5">
    <source>
        <dbReference type="ARBA" id="ARBA00023136"/>
    </source>
</evidence>
<feature type="transmembrane region" description="Helical" evidence="7">
    <location>
        <begin position="387"/>
        <end position="409"/>
    </location>
</feature>
<dbReference type="InterPro" id="IPR003838">
    <property type="entry name" value="ABC3_permease_C"/>
</dbReference>
<proteinExistence type="inferred from homology"/>
<feature type="domain" description="MacB-like periplasmic core" evidence="9">
    <location>
        <begin position="21"/>
        <end position="251"/>
    </location>
</feature>
<feature type="transmembrane region" description="Helical" evidence="7">
    <location>
        <begin position="21"/>
        <end position="41"/>
    </location>
</feature>
<dbReference type="EMBL" id="QPIZ01000018">
    <property type="protein sequence ID" value="RCW31336.1"/>
    <property type="molecule type" value="Genomic_DNA"/>
</dbReference>
<dbReference type="AlphaFoldDB" id="A0A2T0XS42"/>
<comment type="subcellular location">
    <subcellularLocation>
        <location evidence="1">Cell membrane</location>
        <topology evidence="1">Multi-pass membrane protein</topology>
    </subcellularLocation>
</comment>
<dbReference type="OrthoDB" id="9770036at2"/>
<feature type="domain" description="ABC3 transporter permease C-terminal" evidence="8">
    <location>
        <begin position="292"/>
        <end position="419"/>
    </location>
</feature>
<dbReference type="Pfam" id="PF02687">
    <property type="entry name" value="FtsX"/>
    <property type="match status" value="1"/>
</dbReference>
<organism evidence="10 11">
    <name type="scientific">Marinilabilia salmonicolor</name>
    <dbReference type="NCBI Taxonomy" id="989"/>
    <lineage>
        <taxon>Bacteria</taxon>
        <taxon>Pseudomonadati</taxon>
        <taxon>Bacteroidota</taxon>
        <taxon>Bacteroidia</taxon>
        <taxon>Marinilabiliales</taxon>
        <taxon>Marinilabiliaceae</taxon>
        <taxon>Marinilabilia</taxon>
    </lineage>
</organism>
<feature type="transmembrane region" description="Helical" evidence="7">
    <location>
        <begin position="342"/>
        <end position="367"/>
    </location>
</feature>
<evidence type="ECO:0000256" key="6">
    <source>
        <dbReference type="ARBA" id="ARBA00038076"/>
    </source>
</evidence>
<keyword evidence="2" id="KW-1003">Cell membrane</keyword>
<dbReference type="RefSeq" id="WP_106151767.1">
    <property type="nucleotide sequence ID" value="NZ_PVTS01000002.1"/>
</dbReference>
<protein>
    <submittedName>
        <fullName evidence="10">Putative ABC transport system permease protein</fullName>
    </submittedName>
</protein>
<keyword evidence="11" id="KW-1185">Reference proteome</keyword>
<evidence type="ECO:0000256" key="4">
    <source>
        <dbReference type="ARBA" id="ARBA00022989"/>
    </source>
</evidence>
<evidence type="ECO:0000259" key="8">
    <source>
        <dbReference type="Pfam" id="PF02687"/>
    </source>
</evidence>
<evidence type="ECO:0000259" key="9">
    <source>
        <dbReference type="Pfam" id="PF12704"/>
    </source>
</evidence>
<accession>A0A2T0XS42</accession>
<keyword evidence="5 7" id="KW-0472">Membrane</keyword>
<dbReference type="InterPro" id="IPR025857">
    <property type="entry name" value="MacB_PCD"/>
</dbReference>
<dbReference type="GO" id="GO:0022857">
    <property type="term" value="F:transmembrane transporter activity"/>
    <property type="evidence" value="ECO:0007669"/>
    <property type="project" value="TreeGrafter"/>
</dbReference>
<comment type="caution">
    <text evidence="10">The sequence shown here is derived from an EMBL/GenBank/DDBJ whole genome shotgun (WGS) entry which is preliminary data.</text>
</comment>
<evidence type="ECO:0000256" key="7">
    <source>
        <dbReference type="SAM" id="Phobius"/>
    </source>
</evidence>
<dbReference type="GO" id="GO:0005886">
    <property type="term" value="C:plasma membrane"/>
    <property type="evidence" value="ECO:0007669"/>
    <property type="project" value="UniProtKB-SubCell"/>
</dbReference>
<dbReference type="InterPro" id="IPR050250">
    <property type="entry name" value="Macrolide_Exporter_MacB"/>
</dbReference>
<dbReference type="Proteomes" id="UP000252733">
    <property type="component" value="Unassembled WGS sequence"/>
</dbReference>
<reference evidence="10 11" key="1">
    <citation type="submission" date="2018-07" db="EMBL/GenBank/DDBJ databases">
        <title>Freshwater and sediment microbial communities from various areas in North America, analyzing microbe dynamics in response to fracking.</title>
        <authorList>
            <person name="Lamendella R."/>
        </authorList>
    </citation>
    <scope>NUCLEOTIDE SEQUENCE [LARGE SCALE GENOMIC DNA]</scope>
    <source>
        <strain evidence="10 11">160A</strain>
    </source>
</reference>
<keyword evidence="3 7" id="KW-0812">Transmembrane</keyword>
<evidence type="ECO:0000313" key="10">
    <source>
        <dbReference type="EMBL" id="RCW31336.1"/>
    </source>
</evidence>
<evidence type="ECO:0000256" key="1">
    <source>
        <dbReference type="ARBA" id="ARBA00004651"/>
    </source>
</evidence>